<name>A0A502FWX5_9SPHN</name>
<protein>
    <submittedName>
        <fullName evidence="2">Uncharacterized protein</fullName>
    </submittedName>
</protein>
<proteinExistence type="predicted"/>
<keyword evidence="3" id="KW-1185">Reference proteome</keyword>
<dbReference type="AlphaFoldDB" id="A0A502FWX5"/>
<dbReference type="Proteomes" id="UP000319931">
    <property type="component" value="Unassembled WGS sequence"/>
</dbReference>
<dbReference type="EMBL" id="RCZC01000002">
    <property type="protein sequence ID" value="TPG53939.1"/>
    <property type="molecule type" value="Genomic_DNA"/>
</dbReference>
<sequence length="92" mass="10039">MAVLGGLVVFYAGILLGRQQADPQRPQKQSGSTAPASPEHRFRNVFSSSVIADPHVLDEQRKVVEALESACAHQRKNCATARNARAYLDAHK</sequence>
<evidence type="ECO:0000256" key="1">
    <source>
        <dbReference type="SAM" id="MobiDB-lite"/>
    </source>
</evidence>
<accession>A0A502FWX5</accession>
<reference evidence="2 3" key="1">
    <citation type="journal article" date="2019" name="Environ. Microbiol.">
        <title>Species interactions and distinct microbial communities in high Arctic permafrost affected cryosols are associated with the CH4 and CO2 gas fluxes.</title>
        <authorList>
            <person name="Altshuler I."/>
            <person name="Hamel J."/>
            <person name="Turney S."/>
            <person name="Magnuson E."/>
            <person name="Levesque R."/>
            <person name="Greer C."/>
            <person name="Whyte L.G."/>
        </authorList>
    </citation>
    <scope>NUCLEOTIDE SEQUENCE [LARGE SCALE GENOMIC DNA]</scope>
    <source>
        <strain evidence="2 3">E6.1</strain>
    </source>
</reference>
<evidence type="ECO:0000313" key="3">
    <source>
        <dbReference type="Proteomes" id="UP000319931"/>
    </source>
</evidence>
<feature type="compositionally biased region" description="Polar residues" evidence="1">
    <location>
        <begin position="26"/>
        <end position="35"/>
    </location>
</feature>
<organism evidence="2 3">
    <name type="scientific">Sphingomonas glacialis</name>
    <dbReference type="NCBI Taxonomy" id="658225"/>
    <lineage>
        <taxon>Bacteria</taxon>
        <taxon>Pseudomonadati</taxon>
        <taxon>Pseudomonadota</taxon>
        <taxon>Alphaproteobacteria</taxon>
        <taxon>Sphingomonadales</taxon>
        <taxon>Sphingomonadaceae</taxon>
        <taxon>Sphingomonas</taxon>
    </lineage>
</organism>
<gene>
    <name evidence="2" type="ORF">EAH76_04310</name>
</gene>
<comment type="caution">
    <text evidence="2">The sequence shown here is derived from an EMBL/GenBank/DDBJ whole genome shotgun (WGS) entry which is preliminary data.</text>
</comment>
<feature type="region of interest" description="Disordered" evidence="1">
    <location>
        <begin position="20"/>
        <end position="39"/>
    </location>
</feature>
<evidence type="ECO:0000313" key="2">
    <source>
        <dbReference type="EMBL" id="TPG53939.1"/>
    </source>
</evidence>